<keyword evidence="4" id="KW-1185">Reference proteome</keyword>
<dbReference type="InterPro" id="IPR036047">
    <property type="entry name" value="F-box-like_dom_sf"/>
</dbReference>
<accession>A0AAV0D344</accession>
<dbReference type="InterPro" id="IPR001810">
    <property type="entry name" value="F-box_dom"/>
</dbReference>
<gene>
    <name evidence="3" type="ORF">CEPIT_LOCUS11541</name>
</gene>
<dbReference type="InterPro" id="IPR032675">
    <property type="entry name" value="LRR_dom_sf"/>
</dbReference>
<dbReference type="SUPFAM" id="SSF52047">
    <property type="entry name" value="RNI-like"/>
    <property type="match status" value="1"/>
</dbReference>
<name>A0AAV0D344_9ASTE</name>
<dbReference type="Pfam" id="PF23622">
    <property type="entry name" value="LRR_At1g61320_AtMIF1"/>
    <property type="match status" value="1"/>
</dbReference>
<dbReference type="PANTHER" id="PTHR34145">
    <property type="entry name" value="OS02G0105600 PROTEIN"/>
    <property type="match status" value="1"/>
</dbReference>
<comment type="caution">
    <text evidence="3">The sequence shown here is derived from an EMBL/GenBank/DDBJ whole genome shotgun (WGS) entry which is preliminary data.</text>
</comment>
<protein>
    <recommendedName>
        <fullName evidence="5">F-box domain-containing protein</fullName>
    </recommendedName>
</protein>
<dbReference type="CDD" id="cd22160">
    <property type="entry name" value="F-box_AtFBL13-like"/>
    <property type="match status" value="1"/>
</dbReference>
<evidence type="ECO:0000259" key="2">
    <source>
        <dbReference type="Pfam" id="PF23622"/>
    </source>
</evidence>
<dbReference type="Gene3D" id="3.80.10.10">
    <property type="entry name" value="Ribonuclease Inhibitor"/>
    <property type="match status" value="1"/>
</dbReference>
<dbReference type="Proteomes" id="UP001152523">
    <property type="component" value="Unassembled WGS sequence"/>
</dbReference>
<proteinExistence type="predicted"/>
<dbReference type="SUPFAM" id="SSF81383">
    <property type="entry name" value="F-box domain"/>
    <property type="match status" value="1"/>
</dbReference>
<evidence type="ECO:0008006" key="5">
    <source>
        <dbReference type="Google" id="ProtNLM"/>
    </source>
</evidence>
<dbReference type="AlphaFoldDB" id="A0AAV0D344"/>
<reference evidence="3" key="1">
    <citation type="submission" date="2022-07" db="EMBL/GenBank/DDBJ databases">
        <authorList>
            <person name="Macas J."/>
            <person name="Novak P."/>
            <person name="Neumann P."/>
        </authorList>
    </citation>
    <scope>NUCLEOTIDE SEQUENCE</scope>
</reference>
<dbReference type="PANTHER" id="PTHR34145:SF68">
    <property type="entry name" value="FBD DOMAIN-CONTAINING PROTEIN"/>
    <property type="match status" value="1"/>
</dbReference>
<evidence type="ECO:0000313" key="4">
    <source>
        <dbReference type="Proteomes" id="UP001152523"/>
    </source>
</evidence>
<dbReference type="InterPro" id="IPR053781">
    <property type="entry name" value="F-box_AtFBL13-like"/>
</dbReference>
<dbReference type="InterPro" id="IPR055357">
    <property type="entry name" value="LRR_At1g61320_AtMIF1"/>
</dbReference>
<evidence type="ECO:0000313" key="3">
    <source>
        <dbReference type="EMBL" id="CAH9091104.1"/>
    </source>
</evidence>
<organism evidence="3 4">
    <name type="scientific">Cuscuta epithymum</name>
    <dbReference type="NCBI Taxonomy" id="186058"/>
    <lineage>
        <taxon>Eukaryota</taxon>
        <taxon>Viridiplantae</taxon>
        <taxon>Streptophyta</taxon>
        <taxon>Embryophyta</taxon>
        <taxon>Tracheophyta</taxon>
        <taxon>Spermatophyta</taxon>
        <taxon>Magnoliopsida</taxon>
        <taxon>eudicotyledons</taxon>
        <taxon>Gunneridae</taxon>
        <taxon>Pentapetalae</taxon>
        <taxon>asterids</taxon>
        <taxon>lamiids</taxon>
        <taxon>Solanales</taxon>
        <taxon>Convolvulaceae</taxon>
        <taxon>Cuscuteae</taxon>
        <taxon>Cuscuta</taxon>
        <taxon>Cuscuta subgen. Cuscuta</taxon>
    </lineage>
</organism>
<dbReference type="Pfam" id="PF00646">
    <property type="entry name" value="F-box"/>
    <property type="match status" value="1"/>
</dbReference>
<feature type="domain" description="F-box" evidence="1">
    <location>
        <begin position="29"/>
        <end position="64"/>
    </location>
</feature>
<evidence type="ECO:0000259" key="1">
    <source>
        <dbReference type="Pfam" id="PF00646"/>
    </source>
</evidence>
<dbReference type="EMBL" id="CAMAPF010000066">
    <property type="protein sequence ID" value="CAH9091104.1"/>
    <property type="molecule type" value="Genomic_DNA"/>
</dbReference>
<sequence length="465" mass="53254">MGGNSVICDSRFQLKKCAAERLDNYDWMSRLPDDILVVILSSLPLKEAGCTSVLSSSWKNLWKQTSRLNFNASSALDKIARDPKLRCEERRMYVRWVNSVLKSAPRKEALNLEHFRICFDVGKGFSGTITKWLKFAFKRRVERLELNLLEYGDNESEKQYVFPEDILFRKSIDIPHQTTTLYNFNSLKVLCFKNISINDEAIEFFLRNCTSLEQLVLQDINQLSNLEVRGPSLVLKSLYESFCVGLESIKVSAPNLTSLAVSITEGLVLENVPILVDLAITCQKRHMPLLVPALSCCFSQLEILTLRLPWGYKDHDIARFNFPELLELKKLVVDFTPERDASVLGLMTFMRISPNLEEFLLMIGYNGTLSCASREVNKGTPFPHQHLKVFQYLGYYGRCSDMEVVMFIVENCVGLQQIIIDPSMPLELLHTPLDPDELEREEVCRSYAKQQLEPIVPPHITLAIR</sequence>
<feature type="domain" description="At1g61320/AtMIF1 LRR" evidence="2">
    <location>
        <begin position="127"/>
        <end position="423"/>
    </location>
</feature>
<dbReference type="InterPro" id="IPR053772">
    <property type="entry name" value="At1g61320/At1g61330-like"/>
</dbReference>